<sequence>MKKLASLLAASVALLTFSSTAPSAAASTLTLTVVANSSETEPTVTLFGTLKPAKKGAKISIQILEGGKWKATKLAVKTVKLGSYKVTTPAQANEGKFTYRAIAKVGAKSIRSRARTVSIKPAPVIAETKTLISIDKLGPGNRIHGADISRWQHPNDAAIDFTKMYASGVRFVMIKASDTRDDADALSVKYVAIDRAQAQAAGIYTGFYHYAVLPNSSSQDVFIADAQAQAQKAAWRLASLGGYGERDLPYALDLENNCVVGTAANCKKYASKKLITVWAKTFLATLKEKTARTPILYSYPSFLEGAMVRDDELRQYPLWLAQYAIDPNIPTAEPGLKASGCYVHSWTTSACTSEWTVWQYSSCGTAEKYGVPGARLDLNIFRGEVDAFLNLLKGTWSPTTADQMPKNEVSQLVLKSLTATTADKSVTAQIDVFRPTGAPVVTGTVRFYPNPATPITPVPTQVVERASSGSWKLSIKGIPAGTWIGEMGFTDATGTHADSRVPVQFVVGEAQPQPPAPSPTPKPSPTKKPSTGGCSNELNK</sequence>
<protein>
    <submittedName>
        <fullName evidence="3">Unannotated protein</fullName>
    </submittedName>
</protein>
<dbReference type="CDD" id="cd00599">
    <property type="entry name" value="GH25_muramidase"/>
    <property type="match status" value="1"/>
</dbReference>
<dbReference type="GO" id="GO:0009253">
    <property type="term" value="P:peptidoglycan catabolic process"/>
    <property type="evidence" value="ECO:0007669"/>
    <property type="project" value="InterPro"/>
</dbReference>
<evidence type="ECO:0000256" key="1">
    <source>
        <dbReference type="ARBA" id="ARBA00010646"/>
    </source>
</evidence>
<dbReference type="PANTHER" id="PTHR34135:SF2">
    <property type="entry name" value="LYSOZYME"/>
    <property type="match status" value="1"/>
</dbReference>
<gene>
    <name evidence="3" type="ORF">UFOPK3461_00484</name>
</gene>
<name>A0A6J7DZ52_9ZZZZ</name>
<dbReference type="EMBL" id="CAFBLW010000027">
    <property type="protein sequence ID" value="CAB4873814.1"/>
    <property type="molecule type" value="Genomic_DNA"/>
</dbReference>
<dbReference type="GO" id="GO:0003796">
    <property type="term" value="F:lysozyme activity"/>
    <property type="evidence" value="ECO:0007669"/>
    <property type="project" value="InterPro"/>
</dbReference>
<feature type="region of interest" description="Disordered" evidence="2">
    <location>
        <begin position="501"/>
        <end position="540"/>
    </location>
</feature>
<dbReference type="SUPFAM" id="SSF51445">
    <property type="entry name" value="(Trans)glycosidases"/>
    <property type="match status" value="1"/>
</dbReference>
<dbReference type="PANTHER" id="PTHR34135">
    <property type="entry name" value="LYSOZYME"/>
    <property type="match status" value="1"/>
</dbReference>
<comment type="similarity">
    <text evidence="1">Belongs to the glycosyl hydrolase 25 family.</text>
</comment>
<dbReference type="InterPro" id="IPR017853">
    <property type="entry name" value="GH"/>
</dbReference>
<dbReference type="PROSITE" id="PS51904">
    <property type="entry name" value="GLYCOSYL_HYDROL_F25_2"/>
    <property type="match status" value="1"/>
</dbReference>
<dbReference type="AlphaFoldDB" id="A0A6J7DZ52"/>
<accession>A0A6J7DZ52</accession>
<dbReference type="InterPro" id="IPR002053">
    <property type="entry name" value="Glyco_hydro_25"/>
</dbReference>
<dbReference type="GO" id="GO:0016052">
    <property type="term" value="P:carbohydrate catabolic process"/>
    <property type="evidence" value="ECO:0007669"/>
    <property type="project" value="TreeGrafter"/>
</dbReference>
<dbReference type="Pfam" id="PF01183">
    <property type="entry name" value="Glyco_hydro_25"/>
    <property type="match status" value="1"/>
</dbReference>
<dbReference type="GO" id="GO:0016998">
    <property type="term" value="P:cell wall macromolecule catabolic process"/>
    <property type="evidence" value="ECO:0007669"/>
    <property type="project" value="InterPro"/>
</dbReference>
<organism evidence="3">
    <name type="scientific">freshwater metagenome</name>
    <dbReference type="NCBI Taxonomy" id="449393"/>
    <lineage>
        <taxon>unclassified sequences</taxon>
        <taxon>metagenomes</taxon>
        <taxon>ecological metagenomes</taxon>
    </lineage>
</organism>
<evidence type="ECO:0000256" key="2">
    <source>
        <dbReference type="SAM" id="MobiDB-lite"/>
    </source>
</evidence>
<feature type="compositionally biased region" description="Pro residues" evidence="2">
    <location>
        <begin position="512"/>
        <end position="526"/>
    </location>
</feature>
<dbReference type="Gene3D" id="3.20.20.80">
    <property type="entry name" value="Glycosidases"/>
    <property type="match status" value="1"/>
</dbReference>
<reference evidence="3" key="1">
    <citation type="submission" date="2020-05" db="EMBL/GenBank/DDBJ databases">
        <authorList>
            <person name="Chiriac C."/>
            <person name="Salcher M."/>
            <person name="Ghai R."/>
            <person name="Kavagutti S V."/>
        </authorList>
    </citation>
    <scope>NUCLEOTIDE SEQUENCE</scope>
</reference>
<evidence type="ECO:0000313" key="3">
    <source>
        <dbReference type="EMBL" id="CAB4873814.1"/>
    </source>
</evidence>
<proteinExistence type="inferred from homology"/>